<dbReference type="InterPro" id="IPR015813">
    <property type="entry name" value="Pyrv/PenolPyrv_kinase-like_dom"/>
</dbReference>
<dbReference type="CDD" id="cd00377">
    <property type="entry name" value="ICL_PEPM"/>
    <property type="match status" value="1"/>
</dbReference>
<dbReference type="PANTHER" id="PTHR42905">
    <property type="entry name" value="PHOSPHOENOLPYRUVATE CARBOXYLASE"/>
    <property type="match status" value="1"/>
</dbReference>
<gene>
    <name evidence="1" type="ORF">ACFQLX_13280</name>
</gene>
<protein>
    <submittedName>
        <fullName evidence="1">Isocitrate lyase/phosphoenolpyruvate mutase family protein</fullName>
    </submittedName>
</protein>
<dbReference type="InterPro" id="IPR039556">
    <property type="entry name" value="ICL/PEPM"/>
</dbReference>
<dbReference type="GO" id="GO:0016829">
    <property type="term" value="F:lyase activity"/>
    <property type="evidence" value="ECO:0007669"/>
    <property type="project" value="UniProtKB-KW"/>
</dbReference>
<reference evidence="2" key="1">
    <citation type="journal article" date="2019" name="Int. J. Syst. Evol. Microbiol.">
        <title>The Global Catalogue of Microorganisms (GCM) 10K type strain sequencing project: providing services to taxonomists for standard genome sequencing and annotation.</title>
        <authorList>
            <consortium name="The Broad Institute Genomics Platform"/>
            <consortium name="The Broad Institute Genome Sequencing Center for Infectious Disease"/>
            <person name="Wu L."/>
            <person name="Ma J."/>
        </authorList>
    </citation>
    <scope>NUCLEOTIDE SEQUENCE [LARGE SCALE GENOMIC DNA]</scope>
    <source>
        <strain evidence="2">CGMCC 1.13681</strain>
    </source>
</reference>
<sequence>MNPQSNQAAAFRALHVPGAPLLLPNAWDAASARITEDAGAAAVATTSAGVAWSLGVPDGDALDRASMLAHLRRVVAAVRVPVSADIESGFGATPREVAATVREVIAAGAVGVNIEDGHGAALRPVQEQAERIAAARRAAKEAGVPLYINARTDAYLYGIGTAEDRLPQTLARAAAYLAAGADGVFVPGVTDPATVSALAEGIGAPLNILAGAGAPTAPELAKLGVARISLGSSIASAAYELARKATRELLTEGTYEATASRLSHGELNGLLRP</sequence>
<dbReference type="Pfam" id="PF13714">
    <property type="entry name" value="PEP_mutase"/>
    <property type="match status" value="1"/>
</dbReference>
<proteinExistence type="predicted"/>
<evidence type="ECO:0000313" key="1">
    <source>
        <dbReference type="EMBL" id="MFC7219130.1"/>
    </source>
</evidence>
<name>A0ABW2GEC6_9ACTN</name>
<dbReference type="Proteomes" id="UP001596413">
    <property type="component" value="Unassembled WGS sequence"/>
</dbReference>
<comment type="caution">
    <text evidence="1">The sequence shown here is derived from an EMBL/GenBank/DDBJ whole genome shotgun (WGS) entry which is preliminary data.</text>
</comment>
<evidence type="ECO:0000313" key="2">
    <source>
        <dbReference type="Proteomes" id="UP001596413"/>
    </source>
</evidence>
<dbReference type="InterPro" id="IPR040442">
    <property type="entry name" value="Pyrv_kinase-like_dom_sf"/>
</dbReference>
<accession>A0ABW2GEC6</accession>
<keyword evidence="1" id="KW-0456">Lyase</keyword>
<organism evidence="1 2">
    <name type="scientific">Streptomyces polyrhachis</name>
    <dbReference type="NCBI Taxonomy" id="1282885"/>
    <lineage>
        <taxon>Bacteria</taxon>
        <taxon>Bacillati</taxon>
        <taxon>Actinomycetota</taxon>
        <taxon>Actinomycetes</taxon>
        <taxon>Kitasatosporales</taxon>
        <taxon>Streptomycetaceae</taxon>
        <taxon>Streptomyces</taxon>
    </lineage>
</organism>
<dbReference type="SUPFAM" id="SSF51621">
    <property type="entry name" value="Phosphoenolpyruvate/pyruvate domain"/>
    <property type="match status" value="1"/>
</dbReference>
<dbReference type="EMBL" id="JBHSZO010000018">
    <property type="protein sequence ID" value="MFC7219130.1"/>
    <property type="molecule type" value="Genomic_DNA"/>
</dbReference>
<keyword evidence="2" id="KW-1185">Reference proteome</keyword>
<dbReference type="PANTHER" id="PTHR42905:SF16">
    <property type="entry name" value="CARBOXYPHOSPHONOENOLPYRUVATE PHOSPHONOMUTASE-LIKE PROTEIN (AFU_ORTHOLOGUE AFUA_5G07230)"/>
    <property type="match status" value="1"/>
</dbReference>
<dbReference type="RefSeq" id="WP_386414672.1">
    <property type="nucleotide sequence ID" value="NZ_JBHSZO010000018.1"/>
</dbReference>
<dbReference type="Gene3D" id="3.20.20.60">
    <property type="entry name" value="Phosphoenolpyruvate-binding domains"/>
    <property type="match status" value="1"/>
</dbReference>